<dbReference type="GO" id="GO:0017136">
    <property type="term" value="F:histone deacetylase activity, NAD-dependent"/>
    <property type="evidence" value="ECO:0007669"/>
    <property type="project" value="TreeGrafter"/>
</dbReference>
<reference evidence="7" key="1">
    <citation type="submission" date="2019-02" db="EMBL/GenBank/DDBJ databases">
        <authorList>
            <person name="Gruber-Vodicka R. H."/>
            <person name="Seah K. B. B."/>
        </authorList>
    </citation>
    <scope>NUCLEOTIDE SEQUENCE</scope>
    <source>
        <strain evidence="7">BECK_BZ163</strain>
        <strain evidence="8">BECK_BZ164</strain>
        <strain evidence="6">BECK_BZ165</strain>
    </source>
</reference>
<keyword evidence="2" id="KW-0808">Transferase</keyword>
<gene>
    <name evidence="7" type="ORF">BECKFM1743A_GA0114220_100996</name>
    <name evidence="8" type="ORF">BECKFM1743B_GA0114221_101026</name>
    <name evidence="6" type="ORF">BECKFM1743C_GA0114222_101011</name>
</gene>
<dbReference type="InterPro" id="IPR003000">
    <property type="entry name" value="Sirtuin"/>
</dbReference>
<dbReference type="InterPro" id="IPR050134">
    <property type="entry name" value="NAD-dep_sirtuin_deacylases"/>
</dbReference>
<evidence type="ECO:0000313" key="8">
    <source>
        <dbReference type="EMBL" id="VFK09344.1"/>
    </source>
</evidence>
<feature type="binding site" evidence="4">
    <location>
        <position position="168"/>
    </location>
    <ligand>
        <name>Zn(2+)</name>
        <dbReference type="ChEBI" id="CHEBI:29105"/>
    </ligand>
</feature>
<keyword evidence="4" id="KW-0479">Metal-binding</keyword>
<feature type="active site" description="Proton acceptor" evidence="4">
    <location>
        <position position="128"/>
    </location>
</feature>
<feature type="binding site" evidence="4">
    <location>
        <position position="136"/>
    </location>
    <ligand>
        <name>Zn(2+)</name>
        <dbReference type="ChEBI" id="CHEBI:29105"/>
    </ligand>
</feature>
<evidence type="ECO:0000256" key="2">
    <source>
        <dbReference type="ARBA" id="ARBA00022679"/>
    </source>
</evidence>
<dbReference type="AlphaFoldDB" id="A0A450SGR7"/>
<evidence type="ECO:0000256" key="4">
    <source>
        <dbReference type="PROSITE-ProRule" id="PRU00236"/>
    </source>
</evidence>
<dbReference type="EMBL" id="CAADFL010000102">
    <property type="protein sequence ID" value="VFK09344.1"/>
    <property type="molecule type" value="Genomic_DNA"/>
</dbReference>
<feature type="binding site" evidence="4">
    <location>
        <position position="171"/>
    </location>
    <ligand>
        <name>Zn(2+)</name>
        <dbReference type="ChEBI" id="CHEBI:29105"/>
    </ligand>
</feature>
<dbReference type="EMBL" id="CAADEZ010000099">
    <property type="protein sequence ID" value="VFJ52222.1"/>
    <property type="molecule type" value="Genomic_DNA"/>
</dbReference>
<organism evidence="7">
    <name type="scientific">Candidatus Kentrum sp. FM</name>
    <dbReference type="NCBI Taxonomy" id="2126340"/>
    <lineage>
        <taxon>Bacteria</taxon>
        <taxon>Pseudomonadati</taxon>
        <taxon>Pseudomonadota</taxon>
        <taxon>Gammaproteobacteria</taxon>
        <taxon>Candidatus Kentrum</taxon>
    </lineage>
</organism>
<dbReference type="PANTHER" id="PTHR11085:SF4">
    <property type="entry name" value="NAD-DEPENDENT PROTEIN DEACYLASE"/>
    <property type="match status" value="1"/>
</dbReference>
<name>A0A450SGR7_9GAMM</name>
<feature type="domain" description="Deacetylase sirtuin-type" evidence="5">
    <location>
        <begin position="1"/>
        <end position="281"/>
    </location>
</feature>
<dbReference type="SUPFAM" id="SSF52467">
    <property type="entry name" value="DHS-like NAD/FAD-binding domain"/>
    <property type="match status" value="1"/>
</dbReference>
<evidence type="ECO:0000259" key="5">
    <source>
        <dbReference type="PROSITE" id="PS50305"/>
    </source>
</evidence>
<dbReference type="InterPro" id="IPR026590">
    <property type="entry name" value="Ssirtuin_cat_dom"/>
</dbReference>
<evidence type="ECO:0000313" key="7">
    <source>
        <dbReference type="EMBL" id="VFJ52222.1"/>
    </source>
</evidence>
<keyword evidence="4" id="KW-0862">Zinc</keyword>
<dbReference type="InterPro" id="IPR026591">
    <property type="entry name" value="Sirtuin_cat_small_dom_sf"/>
</dbReference>
<evidence type="ECO:0000256" key="3">
    <source>
        <dbReference type="ARBA" id="ARBA00023027"/>
    </source>
</evidence>
<accession>A0A450SGR7</accession>
<keyword evidence="3" id="KW-0520">NAD</keyword>
<sequence>MNVFLEAARHIGRAEAILVGAGAGMGVDSGLPDFRGDEGFWQAYPPLEKLGLSFVDMANPVWLETDPALAWGFYGHRLHLYRDTRPHAGFEILRRWMARAGAGFVFTSNVDGQFQQAGYGEDDMVECHGSLHHLQCARCCTETIWPATGIQVSVEPDTFRATGPLPACPRCQGLARPNVLMFNDADWLPARTLAQEARLQGWLSRIEAGRLVIIECGAGRAVPTVRVSCEAMAARFGARLVRINPREPEGPPGTLSIASAALAALTAIDELITYDQENQER</sequence>
<dbReference type="GO" id="GO:0070403">
    <property type="term" value="F:NAD+ binding"/>
    <property type="evidence" value="ECO:0007669"/>
    <property type="project" value="InterPro"/>
</dbReference>
<feature type="binding site" evidence="4">
    <location>
        <position position="139"/>
    </location>
    <ligand>
        <name>Zn(2+)</name>
        <dbReference type="ChEBI" id="CHEBI:29105"/>
    </ligand>
</feature>
<dbReference type="Pfam" id="PF02146">
    <property type="entry name" value="SIR2"/>
    <property type="match status" value="1"/>
</dbReference>
<evidence type="ECO:0000313" key="6">
    <source>
        <dbReference type="EMBL" id="VFJ51785.1"/>
    </source>
</evidence>
<dbReference type="EMBL" id="CAADFA010000101">
    <property type="protein sequence ID" value="VFJ51785.1"/>
    <property type="molecule type" value="Genomic_DNA"/>
</dbReference>
<dbReference type="Gene3D" id="3.40.50.1220">
    <property type="entry name" value="TPP-binding domain"/>
    <property type="match status" value="1"/>
</dbReference>
<proteinExistence type="predicted"/>
<dbReference type="GO" id="GO:0046872">
    <property type="term" value="F:metal ion binding"/>
    <property type="evidence" value="ECO:0007669"/>
    <property type="project" value="UniProtKB-KW"/>
</dbReference>
<dbReference type="PROSITE" id="PS50305">
    <property type="entry name" value="SIRTUIN"/>
    <property type="match status" value="1"/>
</dbReference>
<dbReference type="InterPro" id="IPR029035">
    <property type="entry name" value="DHS-like_NAD/FAD-binding_dom"/>
</dbReference>
<dbReference type="PANTHER" id="PTHR11085">
    <property type="entry name" value="NAD-DEPENDENT PROTEIN DEACYLASE SIRTUIN-5, MITOCHONDRIAL-RELATED"/>
    <property type="match status" value="1"/>
</dbReference>
<evidence type="ECO:0000256" key="1">
    <source>
        <dbReference type="ARBA" id="ARBA00012928"/>
    </source>
</evidence>
<protein>
    <recommendedName>
        <fullName evidence="1">protein acetyllysine N-acetyltransferase</fullName>
        <ecNumber evidence="1">2.3.1.286</ecNumber>
    </recommendedName>
</protein>
<dbReference type="EC" id="2.3.1.286" evidence="1"/>
<dbReference type="Gene3D" id="3.30.1600.10">
    <property type="entry name" value="SIR2/SIRT2 'Small Domain"/>
    <property type="match status" value="1"/>
</dbReference>